<evidence type="ECO:0000256" key="1">
    <source>
        <dbReference type="ARBA" id="ARBA00001974"/>
    </source>
</evidence>
<name>A0A1G7R244_9BACT</name>
<feature type="binding site" evidence="9">
    <location>
        <begin position="32"/>
        <end position="33"/>
    </location>
    <ligand>
        <name>FAD</name>
        <dbReference type="ChEBI" id="CHEBI:57692"/>
    </ligand>
</feature>
<dbReference type="EC" id="1.13.12.3" evidence="4"/>
<evidence type="ECO:0000256" key="5">
    <source>
        <dbReference type="ARBA" id="ARBA00017871"/>
    </source>
</evidence>
<feature type="binding site" evidence="9">
    <location>
        <position position="413"/>
    </location>
    <ligand>
        <name>FAD</name>
        <dbReference type="ChEBI" id="CHEBI:57692"/>
    </ligand>
</feature>
<dbReference type="InterPro" id="IPR001613">
    <property type="entry name" value="Flavin_amine_oxidase"/>
</dbReference>
<evidence type="ECO:0000259" key="10">
    <source>
        <dbReference type="Pfam" id="PF01593"/>
    </source>
</evidence>
<keyword evidence="6" id="KW-0560">Oxidoreductase</keyword>
<dbReference type="RefSeq" id="WP_083346759.1">
    <property type="nucleotide sequence ID" value="NZ_LT629690.1"/>
</dbReference>
<protein>
    <recommendedName>
        <fullName evidence="5">Tryptophan 2-monooxygenase</fullName>
        <ecNumber evidence="4">1.13.12.3</ecNumber>
    </recommendedName>
</protein>
<dbReference type="PRINTS" id="PR00757">
    <property type="entry name" value="AMINEOXDASEF"/>
</dbReference>
<sequence length="442" mass="48663">MKHVIVIGGGVAGLMAAMKLRASSDLQVTLLEAQDRIGGRIRTVQQDGNYIELGAEFIHGNPPELLALLEDLNLETYELSGQDFNYDCSDDSLHPQDEGTHSDKDSPFNVLEQMTAWSDAHPMEDLAFDAWCERENIDPDVHSGARGYVEGFNAADASRISVRSLAIQQEAEDSIEGEALHHVKGGYHRLPKEIAARFTRLGGTLRLQSQVKSITWSRGSVDVQLHSDESLHADAAIITLPLGVLQSSSVAFSPAPADILQQANRMAMGPVVRMCLVFRNRWWAQLDHLQKKALQKLSFILPEEQRSDLNFRVFWAGYPSLDPVLTAWAGGTSTEAFAAMTDEQIAEAACHDLSRIFGVPKQQILDELVTQHRHDWSSDPLFGGAYSWVPAGAVDASEKMTHPVEDTLFFAGEHTDTTGHWGTVHGALRSGIRAAQQLLDSH</sequence>
<keyword evidence="7" id="KW-0073">Auxin biosynthesis</keyword>
<gene>
    <name evidence="11" type="ORF">SAMN05444167_4073</name>
</gene>
<evidence type="ECO:0000256" key="7">
    <source>
        <dbReference type="ARBA" id="ARBA00023070"/>
    </source>
</evidence>
<dbReference type="EMBL" id="LT629690">
    <property type="protein sequence ID" value="SDG04209.1"/>
    <property type="molecule type" value="Genomic_DNA"/>
</dbReference>
<evidence type="ECO:0000256" key="4">
    <source>
        <dbReference type="ARBA" id="ARBA00012535"/>
    </source>
</evidence>
<dbReference type="SUPFAM" id="SSF51905">
    <property type="entry name" value="FAD/NAD(P)-binding domain"/>
    <property type="match status" value="1"/>
</dbReference>
<evidence type="ECO:0000256" key="9">
    <source>
        <dbReference type="PIRSR" id="PIRSR601613-1"/>
    </source>
</evidence>
<dbReference type="InterPro" id="IPR050281">
    <property type="entry name" value="Flavin_monoamine_oxidase"/>
</dbReference>
<dbReference type="Pfam" id="PF01593">
    <property type="entry name" value="Amino_oxidase"/>
    <property type="match status" value="1"/>
</dbReference>
<dbReference type="Gene3D" id="3.50.50.60">
    <property type="entry name" value="FAD/NAD(P)-binding domain"/>
    <property type="match status" value="1"/>
</dbReference>
<dbReference type="InterPro" id="IPR002937">
    <property type="entry name" value="Amino_oxidase"/>
</dbReference>
<proteinExistence type="inferred from homology"/>
<dbReference type="OrthoDB" id="56323at2"/>
<comment type="pathway">
    <text evidence="2">Plant hormone metabolism; auxin biosynthesis.</text>
</comment>
<organism evidence="11 12">
    <name type="scientific">Terriglobus roseus</name>
    <dbReference type="NCBI Taxonomy" id="392734"/>
    <lineage>
        <taxon>Bacteria</taxon>
        <taxon>Pseudomonadati</taxon>
        <taxon>Acidobacteriota</taxon>
        <taxon>Terriglobia</taxon>
        <taxon>Terriglobales</taxon>
        <taxon>Acidobacteriaceae</taxon>
        <taxon>Terriglobus</taxon>
    </lineage>
</organism>
<comment type="catalytic activity">
    <reaction evidence="8">
        <text>L-tryptophan + O2 = indole-3-acetamide + CO2 + H2O</text>
        <dbReference type="Rhea" id="RHEA:16165"/>
        <dbReference type="ChEBI" id="CHEBI:15377"/>
        <dbReference type="ChEBI" id="CHEBI:15379"/>
        <dbReference type="ChEBI" id="CHEBI:16031"/>
        <dbReference type="ChEBI" id="CHEBI:16526"/>
        <dbReference type="ChEBI" id="CHEBI:57912"/>
        <dbReference type="EC" id="1.13.12.3"/>
    </reaction>
</comment>
<dbReference type="GO" id="GO:0009851">
    <property type="term" value="P:auxin biosynthetic process"/>
    <property type="evidence" value="ECO:0007669"/>
    <property type="project" value="UniProtKB-KW"/>
</dbReference>
<feature type="domain" description="Amine oxidase" evidence="10">
    <location>
        <begin position="11"/>
        <end position="439"/>
    </location>
</feature>
<dbReference type="PANTHER" id="PTHR10742">
    <property type="entry name" value="FLAVIN MONOAMINE OXIDASE"/>
    <property type="match status" value="1"/>
</dbReference>
<evidence type="ECO:0000313" key="12">
    <source>
        <dbReference type="Proteomes" id="UP000182427"/>
    </source>
</evidence>
<comment type="cofactor">
    <cofactor evidence="1">
        <name>FAD</name>
        <dbReference type="ChEBI" id="CHEBI:57692"/>
    </cofactor>
</comment>
<evidence type="ECO:0000256" key="2">
    <source>
        <dbReference type="ARBA" id="ARBA00004814"/>
    </source>
</evidence>
<dbReference type="InterPro" id="IPR036188">
    <property type="entry name" value="FAD/NAD-bd_sf"/>
</dbReference>
<evidence type="ECO:0000256" key="3">
    <source>
        <dbReference type="ARBA" id="ARBA00005833"/>
    </source>
</evidence>
<dbReference type="PANTHER" id="PTHR10742:SF410">
    <property type="entry name" value="LYSINE-SPECIFIC HISTONE DEMETHYLASE 2"/>
    <property type="match status" value="1"/>
</dbReference>
<evidence type="ECO:0000256" key="8">
    <source>
        <dbReference type="ARBA" id="ARBA00047321"/>
    </source>
</evidence>
<keyword evidence="12" id="KW-1185">Reference proteome</keyword>
<dbReference type="AlphaFoldDB" id="A0A1G7R244"/>
<dbReference type="SUPFAM" id="SSF54373">
    <property type="entry name" value="FAD-linked reductases, C-terminal domain"/>
    <property type="match status" value="1"/>
</dbReference>
<dbReference type="Proteomes" id="UP000182427">
    <property type="component" value="Chromosome I"/>
</dbReference>
<dbReference type="GO" id="GO:0050361">
    <property type="term" value="F:tryptophan 2-monooxygenase activity"/>
    <property type="evidence" value="ECO:0007669"/>
    <property type="project" value="UniProtKB-EC"/>
</dbReference>
<evidence type="ECO:0000313" key="11">
    <source>
        <dbReference type="EMBL" id="SDG04209.1"/>
    </source>
</evidence>
<feature type="binding site" evidence="9">
    <location>
        <position position="211"/>
    </location>
    <ligand>
        <name>FAD</name>
        <dbReference type="ChEBI" id="CHEBI:57692"/>
    </ligand>
</feature>
<comment type="similarity">
    <text evidence="3">Belongs to the tryptophan 2-monooxygenase family.</text>
</comment>
<evidence type="ECO:0000256" key="6">
    <source>
        <dbReference type="ARBA" id="ARBA00023002"/>
    </source>
</evidence>
<accession>A0A1G7R244</accession>
<reference evidence="11 12" key="1">
    <citation type="submission" date="2016-10" db="EMBL/GenBank/DDBJ databases">
        <authorList>
            <person name="de Groot N.N."/>
        </authorList>
    </citation>
    <scope>NUCLEOTIDE SEQUENCE [LARGE SCALE GENOMIC DNA]</scope>
    <source>
        <strain evidence="11 12">GAS232</strain>
    </source>
</reference>